<name>A0A1X6YKC4_9RHOB</name>
<evidence type="ECO:0000313" key="2">
    <source>
        <dbReference type="Proteomes" id="UP000193570"/>
    </source>
</evidence>
<proteinExistence type="predicted"/>
<gene>
    <name evidence="1" type="ORF">ROJ8625_00940</name>
</gene>
<dbReference type="AlphaFoldDB" id="A0A1X6YKC4"/>
<dbReference type="Proteomes" id="UP000193570">
    <property type="component" value="Unassembled WGS sequence"/>
</dbReference>
<reference evidence="1 2" key="1">
    <citation type="submission" date="2017-03" db="EMBL/GenBank/DDBJ databases">
        <authorList>
            <person name="Afonso C.L."/>
            <person name="Miller P.J."/>
            <person name="Scott M.A."/>
            <person name="Spackman E."/>
            <person name="Goraichik I."/>
            <person name="Dimitrov K.M."/>
            <person name="Suarez D.L."/>
            <person name="Swayne D.E."/>
        </authorList>
    </citation>
    <scope>NUCLEOTIDE SEQUENCE [LARGE SCALE GENOMIC DNA]</scope>
    <source>
        <strain evidence="1 2">CECT 8625</strain>
    </source>
</reference>
<evidence type="ECO:0000313" key="1">
    <source>
        <dbReference type="EMBL" id="SLN23388.1"/>
    </source>
</evidence>
<sequence>MTKNGSKGEFGTGITAKPVILYDIGTDEGREAVHSAFLEWQKQVATHGGAFAAVVNPIKETCTGILTDAEPGPEPPHSKEDFARTICEALWNAFDRISENDADNAAHFAFHAGIMWAEANMKWQFEKDVLDRWKAKKSLAYRNEGRDQHNKERKLEAAQWQALAIEIAKETEMTGNKQAAWVANALQRRHGIRRNPKTVAKALRK</sequence>
<dbReference type="EMBL" id="FWFK01000001">
    <property type="protein sequence ID" value="SLN23388.1"/>
    <property type="molecule type" value="Genomic_DNA"/>
</dbReference>
<accession>A0A1X6YKC4</accession>
<protein>
    <submittedName>
        <fullName evidence="1">Uncharacterized protein</fullName>
    </submittedName>
</protein>
<organism evidence="1 2">
    <name type="scientific">Roseivivax jejudonensis</name>
    <dbReference type="NCBI Taxonomy" id="1529041"/>
    <lineage>
        <taxon>Bacteria</taxon>
        <taxon>Pseudomonadati</taxon>
        <taxon>Pseudomonadota</taxon>
        <taxon>Alphaproteobacteria</taxon>
        <taxon>Rhodobacterales</taxon>
        <taxon>Roseobacteraceae</taxon>
        <taxon>Roseivivax</taxon>
    </lineage>
</organism>
<keyword evidence="2" id="KW-1185">Reference proteome</keyword>
<dbReference type="RefSeq" id="WP_143535041.1">
    <property type="nucleotide sequence ID" value="NZ_FWFK01000001.1"/>
</dbReference>